<name>A0ABT1DRL7_9ACTN</name>
<feature type="transmembrane region" description="Helical" evidence="2">
    <location>
        <begin position="144"/>
        <end position="164"/>
    </location>
</feature>
<dbReference type="RefSeq" id="WP_253238758.1">
    <property type="nucleotide sequence ID" value="NZ_JAMYJR010000019.1"/>
</dbReference>
<feature type="transmembrane region" description="Helical" evidence="2">
    <location>
        <begin position="92"/>
        <end position="110"/>
    </location>
</feature>
<feature type="transmembrane region" description="Helical" evidence="2">
    <location>
        <begin position="117"/>
        <end position="138"/>
    </location>
</feature>
<protein>
    <recommendedName>
        <fullName evidence="5">CDP-diglyceride synthetase</fullName>
    </recommendedName>
</protein>
<feature type="transmembrane region" description="Helical" evidence="2">
    <location>
        <begin position="270"/>
        <end position="290"/>
    </location>
</feature>
<evidence type="ECO:0000313" key="3">
    <source>
        <dbReference type="EMBL" id="MCO8272665.1"/>
    </source>
</evidence>
<gene>
    <name evidence="3" type="ORF">M1L60_18885</name>
</gene>
<dbReference type="EMBL" id="JAMYJR010000019">
    <property type="protein sequence ID" value="MCO8272665.1"/>
    <property type="molecule type" value="Genomic_DNA"/>
</dbReference>
<keyword evidence="4" id="KW-1185">Reference proteome</keyword>
<evidence type="ECO:0000256" key="2">
    <source>
        <dbReference type="SAM" id="Phobius"/>
    </source>
</evidence>
<evidence type="ECO:0000313" key="4">
    <source>
        <dbReference type="Proteomes" id="UP001523369"/>
    </source>
</evidence>
<dbReference type="Proteomes" id="UP001523369">
    <property type="component" value="Unassembled WGS sequence"/>
</dbReference>
<feature type="transmembrane region" description="Helical" evidence="2">
    <location>
        <begin position="64"/>
        <end position="86"/>
    </location>
</feature>
<feature type="transmembrane region" description="Helical" evidence="2">
    <location>
        <begin position="176"/>
        <end position="195"/>
    </location>
</feature>
<sequence>MFPTMPQDESWDADASREIARGGGKRPSAGFRDEPGPDEPAPEPEEGEDDELEEIEVVPVRRQLSLAIAGFAGLLAVGLVLGAVTSAPDSRLPYAIVLFGVQLLALLAWVMALGPPAALTTAGVCVVVALVADYLAVTSAQAEFLPLVWVTLGGLVVAVVGQLFRAEDRKRVTDSWRTTLVIVAGVVAYAVPILLTRQAVGTQTLTVGAVAAGVALLVARATDAIFPKPRLAAQVPRGATGIVLGAMLGTLSAAALGSVLVLPFTPAKGAVVGLIAVLIAHLVDLAVNFGQADRQLAGDAPTFWVARHMQGPLGAFALLSPIAYALSHWYLG</sequence>
<feature type="compositionally biased region" description="Acidic residues" evidence="1">
    <location>
        <begin position="36"/>
        <end position="51"/>
    </location>
</feature>
<keyword evidence="2" id="KW-0472">Membrane</keyword>
<feature type="transmembrane region" description="Helical" evidence="2">
    <location>
        <begin position="201"/>
        <end position="221"/>
    </location>
</feature>
<proteinExistence type="predicted"/>
<keyword evidence="2" id="KW-1133">Transmembrane helix</keyword>
<evidence type="ECO:0008006" key="5">
    <source>
        <dbReference type="Google" id="ProtNLM"/>
    </source>
</evidence>
<feature type="transmembrane region" description="Helical" evidence="2">
    <location>
        <begin position="242"/>
        <end position="264"/>
    </location>
</feature>
<feature type="transmembrane region" description="Helical" evidence="2">
    <location>
        <begin position="311"/>
        <end position="331"/>
    </location>
</feature>
<comment type="caution">
    <text evidence="3">The sequence shown here is derived from an EMBL/GenBank/DDBJ whole genome shotgun (WGS) entry which is preliminary data.</text>
</comment>
<evidence type="ECO:0000256" key="1">
    <source>
        <dbReference type="SAM" id="MobiDB-lite"/>
    </source>
</evidence>
<feature type="region of interest" description="Disordered" evidence="1">
    <location>
        <begin position="1"/>
        <end position="51"/>
    </location>
</feature>
<keyword evidence="2" id="KW-0812">Transmembrane</keyword>
<organism evidence="3 4">
    <name type="scientific">Paractinoplanes aksuensis</name>
    <dbReference type="NCBI Taxonomy" id="2939490"/>
    <lineage>
        <taxon>Bacteria</taxon>
        <taxon>Bacillati</taxon>
        <taxon>Actinomycetota</taxon>
        <taxon>Actinomycetes</taxon>
        <taxon>Micromonosporales</taxon>
        <taxon>Micromonosporaceae</taxon>
        <taxon>Paractinoplanes</taxon>
    </lineage>
</organism>
<reference evidence="3 4" key="1">
    <citation type="submission" date="2022-06" db="EMBL/GenBank/DDBJ databases">
        <title>New Species of the Genus Actinoplanes, ActinopZanes ferrugineus.</title>
        <authorList>
            <person name="Ding P."/>
        </authorList>
    </citation>
    <scope>NUCLEOTIDE SEQUENCE [LARGE SCALE GENOMIC DNA]</scope>
    <source>
        <strain evidence="3 4">TRM88003</strain>
    </source>
</reference>
<accession>A0ABT1DRL7</accession>